<proteinExistence type="predicted"/>
<protein>
    <submittedName>
        <fullName evidence="1">Pol protein</fullName>
    </submittedName>
</protein>
<sequence length="130" mass="15041">MQLTLRQKIIVTQRNNPYLVEKRHLAEIGQANELSISSDDGLLFERWLGVLADIAVKTDLLTEARSFPFFMHPGFPRSLKRYIVIWVIVDRLMKSAHFILKKSTYTAILEMTSDCHGHEVKFQYSFSPAD</sequence>
<dbReference type="Proteomes" id="UP000321393">
    <property type="component" value="Unassembled WGS sequence"/>
</dbReference>
<dbReference type="EMBL" id="SSTE01022985">
    <property type="protein sequence ID" value="KAA0026043.1"/>
    <property type="molecule type" value="Genomic_DNA"/>
</dbReference>
<organism evidence="1 2">
    <name type="scientific">Cucumis melo var. makuwa</name>
    <name type="common">Oriental melon</name>
    <dbReference type="NCBI Taxonomy" id="1194695"/>
    <lineage>
        <taxon>Eukaryota</taxon>
        <taxon>Viridiplantae</taxon>
        <taxon>Streptophyta</taxon>
        <taxon>Embryophyta</taxon>
        <taxon>Tracheophyta</taxon>
        <taxon>Spermatophyta</taxon>
        <taxon>Magnoliopsida</taxon>
        <taxon>eudicotyledons</taxon>
        <taxon>Gunneridae</taxon>
        <taxon>Pentapetalae</taxon>
        <taxon>rosids</taxon>
        <taxon>fabids</taxon>
        <taxon>Cucurbitales</taxon>
        <taxon>Cucurbitaceae</taxon>
        <taxon>Benincaseae</taxon>
        <taxon>Cucumis</taxon>
    </lineage>
</organism>
<evidence type="ECO:0000313" key="1">
    <source>
        <dbReference type="EMBL" id="KAA0026043.1"/>
    </source>
</evidence>
<comment type="caution">
    <text evidence="1">The sequence shown here is derived from an EMBL/GenBank/DDBJ whole genome shotgun (WGS) entry which is preliminary data.</text>
</comment>
<gene>
    <name evidence="1" type="ORF">E6C27_scaffold581G00290</name>
</gene>
<name>A0A5A7SN27_CUCMM</name>
<reference evidence="1 2" key="1">
    <citation type="submission" date="2019-08" db="EMBL/GenBank/DDBJ databases">
        <title>Draft genome sequences of two oriental melons (Cucumis melo L. var makuwa).</title>
        <authorList>
            <person name="Kwon S.-Y."/>
        </authorList>
    </citation>
    <scope>NUCLEOTIDE SEQUENCE [LARGE SCALE GENOMIC DNA]</scope>
    <source>
        <strain evidence="2">cv. SW 3</strain>
        <tissue evidence="1">Leaf</tissue>
    </source>
</reference>
<dbReference type="AlphaFoldDB" id="A0A5A7SN27"/>
<dbReference type="OrthoDB" id="1430837at2759"/>
<accession>A0A5A7SN27</accession>
<evidence type="ECO:0000313" key="2">
    <source>
        <dbReference type="Proteomes" id="UP000321393"/>
    </source>
</evidence>